<evidence type="ECO:0000313" key="3">
    <source>
        <dbReference type="Proteomes" id="UP000661507"/>
    </source>
</evidence>
<evidence type="ECO:0000313" key="2">
    <source>
        <dbReference type="EMBL" id="GGJ24192.1"/>
    </source>
</evidence>
<protein>
    <recommendedName>
        <fullName evidence="1">Gp5/Type VI secretion system Vgr protein OB-fold domain-containing protein</fullName>
    </recommendedName>
</protein>
<proteinExistence type="predicted"/>
<evidence type="ECO:0000259" key="1">
    <source>
        <dbReference type="Pfam" id="PF04717"/>
    </source>
</evidence>
<comment type="caution">
    <text evidence="2">The sequence shown here is derived from an EMBL/GenBank/DDBJ whole genome shotgun (WGS) entry which is preliminary data.</text>
</comment>
<dbReference type="SUPFAM" id="SSF69255">
    <property type="entry name" value="gp5 N-terminal domain-like"/>
    <property type="match status" value="1"/>
</dbReference>
<organism evidence="2 3">
    <name type="scientific">Neoroseomonas lacus</name>
    <dbReference type="NCBI Taxonomy" id="287609"/>
    <lineage>
        <taxon>Bacteria</taxon>
        <taxon>Pseudomonadati</taxon>
        <taxon>Pseudomonadota</taxon>
        <taxon>Alphaproteobacteria</taxon>
        <taxon>Acetobacterales</taxon>
        <taxon>Acetobacteraceae</taxon>
        <taxon>Neoroseomonas</taxon>
    </lineage>
</organism>
<keyword evidence="3" id="KW-1185">Reference proteome</keyword>
<dbReference type="InterPro" id="IPR006531">
    <property type="entry name" value="Gp5/Vgr_OB"/>
</dbReference>
<dbReference type="AlphaFoldDB" id="A0A917KSC7"/>
<dbReference type="Gene3D" id="2.40.50.230">
    <property type="entry name" value="Gp5 N-terminal domain"/>
    <property type="match status" value="1"/>
</dbReference>
<reference evidence="2" key="1">
    <citation type="journal article" date="2014" name="Int. J. Syst. Evol. Microbiol.">
        <title>Complete genome sequence of Corynebacterium casei LMG S-19264T (=DSM 44701T), isolated from a smear-ripened cheese.</title>
        <authorList>
            <consortium name="US DOE Joint Genome Institute (JGI-PGF)"/>
            <person name="Walter F."/>
            <person name="Albersmeier A."/>
            <person name="Kalinowski J."/>
            <person name="Ruckert C."/>
        </authorList>
    </citation>
    <scope>NUCLEOTIDE SEQUENCE</scope>
    <source>
        <strain evidence="2">CGMCC 1.3617</strain>
    </source>
</reference>
<dbReference type="Pfam" id="PF04717">
    <property type="entry name" value="Phage_base_V"/>
    <property type="match status" value="1"/>
</dbReference>
<sequence>MTGLVIGLVTDVNDPENQGRVKLSYPWLDDTLNSPWAPVCSHLAGNDRGFYFMPQVDDEVLVGFLQGDFDHPVVLGNLWNGQTATPSPDPRQRMIRSVNGHTIRFVDSTPTGGDLGALIIEDAHGNTITLSNSMITINATAVLRLDAPVVMIANRVVTPSANPI</sequence>
<feature type="domain" description="Gp5/Type VI secretion system Vgr protein OB-fold" evidence="1">
    <location>
        <begin position="6"/>
        <end position="79"/>
    </location>
</feature>
<accession>A0A917KSC7</accession>
<dbReference type="RefSeq" id="WP_188968754.1">
    <property type="nucleotide sequence ID" value="NZ_BMKW01000008.1"/>
</dbReference>
<gene>
    <name evidence="2" type="ORF">GCM10011320_34320</name>
</gene>
<dbReference type="Proteomes" id="UP000661507">
    <property type="component" value="Unassembled WGS sequence"/>
</dbReference>
<dbReference type="EMBL" id="BMKW01000008">
    <property type="protein sequence ID" value="GGJ24192.1"/>
    <property type="molecule type" value="Genomic_DNA"/>
</dbReference>
<dbReference type="InterPro" id="IPR037026">
    <property type="entry name" value="Vgr_OB-fold_dom_sf"/>
</dbReference>
<name>A0A917KSC7_9PROT</name>
<reference evidence="2" key="2">
    <citation type="submission" date="2020-09" db="EMBL/GenBank/DDBJ databases">
        <authorList>
            <person name="Sun Q."/>
            <person name="Zhou Y."/>
        </authorList>
    </citation>
    <scope>NUCLEOTIDE SEQUENCE</scope>
    <source>
        <strain evidence="2">CGMCC 1.3617</strain>
    </source>
</reference>